<sequence length="157" mass="17191">MILFIFNLLLAIVWVAITGSASFLNLLFGFALAAVALSIVRASYGGGLYLGRVRKIISLLLLFLGELAKSAWAVAVAVMSPRMDVKPGIFAFPLTVDRDFEITLLANLITLTPGTLSVDVSDDRKILYVHALDCSDPEAIRRSIADGFERRIMEAFR</sequence>
<proteinExistence type="inferred from homology"/>
<comment type="subcellular location">
    <subcellularLocation>
        <location evidence="1">Cell membrane</location>
        <topology evidence="1">Multi-pass membrane protein</topology>
    </subcellularLocation>
</comment>
<name>A0A6P1CFG2_RHITR</name>
<reference evidence="8 11" key="2">
    <citation type="submission" date="2020-08" db="EMBL/GenBank/DDBJ databases">
        <title>Genomic Encyclopedia of Type Strains, Phase IV (KMG-V): Genome sequencing to study the core and pangenomes of soil and plant-associated prokaryotes.</title>
        <authorList>
            <person name="Whitman W."/>
        </authorList>
    </citation>
    <scope>NUCLEOTIDE SEQUENCE [LARGE SCALE GENOMIC DNA]</scope>
    <source>
        <strain evidence="8 11">SEMIA 4059</strain>
    </source>
</reference>
<comment type="similarity">
    <text evidence="2">Belongs to the CPA3 antiporters (TC 2.A.63) subunit E family.</text>
</comment>
<dbReference type="AlphaFoldDB" id="A0A6P1CFG2"/>
<dbReference type="GO" id="GO:0005886">
    <property type="term" value="C:plasma membrane"/>
    <property type="evidence" value="ECO:0007669"/>
    <property type="project" value="UniProtKB-SubCell"/>
</dbReference>
<comment type="caution">
    <text evidence="9">The sequence shown here is derived from an EMBL/GenBank/DDBJ whole genome shotgun (WGS) entry which is preliminary data.</text>
</comment>
<keyword evidence="3" id="KW-1003">Cell membrane</keyword>
<dbReference type="Pfam" id="PF01899">
    <property type="entry name" value="MNHE"/>
    <property type="match status" value="1"/>
</dbReference>
<keyword evidence="4 7" id="KW-0812">Transmembrane</keyword>
<dbReference type="PANTHER" id="PTHR34584:SF1">
    <property type="entry name" value="NA(+)_H(+) ANTIPORTER SUBUNIT E1"/>
    <property type="match status" value="1"/>
</dbReference>
<evidence type="ECO:0000256" key="5">
    <source>
        <dbReference type="ARBA" id="ARBA00022989"/>
    </source>
</evidence>
<dbReference type="EMBL" id="JAADZA010000041">
    <property type="protein sequence ID" value="NEV14355.1"/>
    <property type="molecule type" value="Genomic_DNA"/>
</dbReference>
<dbReference type="InterPro" id="IPR002758">
    <property type="entry name" value="Cation_antiport_E"/>
</dbReference>
<feature type="transmembrane region" description="Helical" evidence="7">
    <location>
        <begin position="25"/>
        <end position="44"/>
    </location>
</feature>
<evidence type="ECO:0000313" key="9">
    <source>
        <dbReference type="EMBL" id="NEV14355.1"/>
    </source>
</evidence>
<protein>
    <submittedName>
        <fullName evidence="8">Multicomponent Na+:H+ antiporter subunit E</fullName>
    </submittedName>
    <submittedName>
        <fullName evidence="9">Na+/H+ antiporter subunit E</fullName>
    </submittedName>
</protein>
<accession>A0A6P1CFG2</accession>
<evidence type="ECO:0000256" key="1">
    <source>
        <dbReference type="ARBA" id="ARBA00004651"/>
    </source>
</evidence>
<evidence type="ECO:0000313" key="10">
    <source>
        <dbReference type="Proteomes" id="UP000471190"/>
    </source>
</evidence>
<evidence type="ECO:0000256" key="3">
    <source>
        <dbReference type="ARBA" id="ARBA00022475"/>
    </source>
</evidence>
<evidence type="ECO:0000256" key="2">
    <source>
        <dbReference type="ARBA" id="ARBA00006228"/>
    </source>
</evidence>
<dbReference type="PIRSF" id="PIRSF019239">
    <property type="entry name" value="MrpE"/>
    <property type="match status" value="1"/>
</dbReference>
<organism evidence="9 10">
    <name type="scientific">Rhizobium tropici</name>
    <dbReference type="NCBI Taxonomy" id="398"/>
    <lineage>
        <taxon>Bacteria</taxon>
        <taxon>Pseudomonadati</taxon>
        <taxon>Pseudomonadota</taxon>
        <taxon>Alphaproteobacteria</taxon>
        <taxon>Hyphomicrobiales</taxon>
        <taxon>Rhizobiaceae</taxon>
        <taxon>Rhizobium/Agrobacterium group</taxon>
        <taxon>Rhizobium</taxon>
    </lineage>
</organism>
<dbReference type="PANTHER" id="PTHR34584">
    <property type="entry name" value="NA(+)/H(+) ANTIPORTER SUBUNIT E1"/>
    <property type="match status" value="1"/>
</dbReference>
<dbReference type="NCBIfam" id="NF006519">
    <property type="entry name" value="PRK08965.1-3"/>
    <property type="match status" value="1"/>
</dbReference>
<dbReference type="GO" id="GO:0008324">
    <property type="term" value="F:monoatomic cation transmembrane transporter activity"/>
    <property type="evidence" value="ECO:0007669"/>
    <property type="project" value="InterPro"/>
</dbReference>
<evidence type="ECO:0000313" key="8">
    <source>
        <dbReference type="EMBL" id="MBB6491877.1"/>
    </source>
</evidence>
<dbReference type="EMBL" id="JACHBF010000005">
    <property type="protein sequence ID" value="MBB6491877.1"/>
    <property type="molecule type" value="Genomic_DNA"/>
</dbReference>
<feature type="transmembrane region" description="Helical" evidence="7">
    <location>
        <begin position="56"/>
        <end position="79"/>
    </location>
</feature>
<evidence type="ECO:0000256" key="4">
    <source>
        <dbReference type="ARBA" id="ARBA00022692"/>
    </source>
</evidence>
<evidence type="ECO:0000313" key="11">
    <source>
        <dbReference type="Proteomes" id="UP000526625"/>
    </source>
</evidence>
<reference evidence="9 10" key="1">
    <citation type="submission" date="2020-02" db="EMBL/GenBank/DDBJ databases">
        <title>Draft genome sequence of Rhizobium tropici.</title>
        <authorList>
            <person name="Khayi S."/>
            <person name="Jemo M."/>
        </authorList>
    </citation>
    <scope>NUCLEOTIDE SEQUENCE [LARGE SCALE GENOMIC DNA]</scope>
    <source>
        <strain evidence="9 10">A12</strain>
    </source>
</reference>
<keyword evidence="11" id="KW-1185">Reference proteome</keyword>
<keyword evidence="5 7" id="KW-1133">Transmembrane helix</keyword>
<keyword evidence="6 7" id="KW-0472">Membrane</keyword>
<evidence type="ECO:0000256" key="6">
    <source>
        <dbReference type="ARBA" id="ARBA00023136"/>
    </source>
</evidence>
<dbReference type="RefSeq" id="WP_015339206.1">
    <property type="nucleotide sequence ID" value="NZ_JAADZA010000041.1"/>
</dbReference>
<dbReference type="Proteomes" id="UP000526625">
    <property type="component" value="Unassembled WGS sequence"/>
</dbReference>
<evidence type="ECO:0000256" key="7">
    <source>
        <dbReference type="SAM" id="Phobius"/>
    </source>
</evidence>
<gene>
    <name evidence="8" type="ORF">GGD45_002279</name>
    <name evidence="9" type="ORF">GXW80_25550</name>
</gene>
<dbReference type="Proteomes" id="UP000471190">
    <property type="component" value="Unassembled WGS sequence"/>
</dbReference>